<protein>
    <submittedName>
        <fullName evidence="2">Uncharacterized protein</fullName>
    </submittedName>
</protein>
<keyword evidence="1" id="KW-0472">Membrane</keyword>
<reference evidence="3" key="1">
    <citation type="submission" date="2017-03" db="EMBL/GenBank/DDBJ databases">
        <title>Phytopthora megakarya and P. palmivora, two closely related causual agents of cacao black pod achieved similar genome size and gene model numbers by different mechanisms.</title>
        <authorList>
            <person name="Ali S."/>
            <person name="Shao J."/>
            <person name="Larry D.J."/>
            <person name="Kronmiller B."/>
            <person name="Shen D."/>
            <person name="Strem M.D."/>
            <person name="Melnick R.L."/>
            <person name="Guiltinan M.J."/>
            <person name="Tyler B.M."/>
            <person name="Meinhardt L.W."/>
            <person name="Bailey B.A."/>
        </authorList>
    </citation>
    <scope>NUCLEOTIDE SEQUENCE [LARGE SCALE GENOMIC DNA]</scope>
    <source>
        <strain evidence="3">zdho120</strain>
    </source>
</reference>
<keyword evidence="1" id="KW-0812">Transmembrane</keyword>
<proteinExistence type="predicted"/>
<name>A0A225V4B2_9STRA</name>
<keyword evidence="1" id="KW-1133">Transmembrane helix</keyword>
<comment type="caution">
    <text evidence="2">The sequence shown here is derived from an EMBL/GenBank/DDBJ whole genome shotgun (WGS) entry which is preliminary data.</text>
</comment>
<feature type="transmembrane region" description="Helical" evidence="1">
    <location>
        <begin position="27"/>
        <end position="48"/>
    </location>
</feature>
<gene>
    <name evidence="2" type="ORF">PHMEG_00027997</name>
</gene>
<organism evidence="2 3">
    <name type="scientific">Phytophthora megakarya</name>
    <dbReference type="NCBI Taxonomy" id="4795"/>
    <lineage>
        <taxon>Eukaryota</taxon>
        <taxon>Sar</taxon>
        <taxon>Stramenopiles</taxon>
        <taxon>Oomycota</taxon>
        <taxon>Peronosporomycetes</taxon>
        <taxon>Peronosporales</taxon>
        <taxon>Peronosporaceae</taxon>
        <taxon>Phytophthora</taxon>
    </lineage>
</organism>
<sequence length="81" mass="9150">MSPRPLYINVLDHVLRRSFGHPLSVQLLALSSLVLLLSFVLLSLAPWLDDASQHYLRELLPSSNLPFDSFAVDHFVPSRLP</sequence>
<dbReference type="Proteomes" id="UP000198211">
    <property type="component" value="Unassembled WGS sequence"/>
</dbReference>
<accession>A0A225V4B2</accession>
<evidence type="ECO:0000313" key="3">
    <source>
        <dbReference type="Proteomes" id="UP000198211"/>
    </source>
</evidence>
<dbReference type="OrthoDB" id="76271at2759"/>
<dbReference type="AlphaFoldDB" id="A0A225V4B2"/>
<evidence type="ECO:0000256" key="1">
    <source>
        <dbReference type="SAM" id="Phobius"/>
    </source>
</evidence>
<dbReference type="EMBL" id="NBNE01007358">
    <property type="protein sequence ID" value="OWZ00746.1"/>
    <property type="molecule type" value="Genomic_DNA"/>
</dbReference>
<keyword evidence="3" id="KW-1185">Reference proteome</keyword>
<evidence type="ECO:0000313" key="2">
    <source>
        <dbReference type="EMBL" id="OWZ00746.1"/>
    </source>
</evidence>